<reference evidence="2" key="4">
    <citation type="submission" date="2024-02" db="EMBL/GenBank/DDBJ databases">
        <title>Comparative genomics of Cryptococcus and Kwoniella reveals pathogenesis evolution and contrasting modes of karyotype evolution via chromosome fusion or intercentromeric recombination.</title>
        <authorList>
            <person name="Coelho M.A."/>
            <person name="David-Palma M."/>
            <person name="Shea T."/>
            <person name="Bowers K."/>
            <person name="McGinley-Smith S."/>
            <person name="Mohammad A.W."/>
            <person name="Gnirke A."/>
            <person name="Yurkov A.M."/>
            <person name="Nowrousian M."/>
            <person name="Sun S."/>
            <person name="Cuomo C.A."/>
            <person name="Heitman J."/>
        </authorList>
    </citation>
    <scope>NUCLEOTIDE SEQUENCE</scope>
    <source>
        <strain evidence="2">CBS 10118</strain>
    </source>
</reference>
<protein>
    <submittedName>
        <fullName evidence="1">Uncharacterized protein</fullName>
    </submittedName>
</protein>
<reference evidence="1" key="3">
    <citation type="submission" date="2014-01" db="EMBL/GenBank/DDBJ databases">
        <title>Evolution of pathogenesis and genome organization in the Tremellales.</title>
        <authorList>
            <person name="Cuomo C."/>
            <person name="Litvintseva A."/>
            <person name="Heitman J."/>
            <person name="Chen Y."/>
            <person name="Sun S."/>
            <person name="Springer D."/>
            <person name="Dromer F."/>
            <person name="Young S."/>
            <person name="Zeng Q."/>
            <person name="Chapman S."/>
            <person name="Gujja S."/>
            <person name="Saif S."/>
            <person name="Birren B."/>
        </authorList>
    </citation>
    <scope>NUCLEOTIDE SEQUENCE</scope>
    <source>
        <strain evidence="1">CBS 10118</strain>
    </source>
</reference>
<sequence length="114" mass="12532">MSEYQFVLYLIKGNKEAVFRQAFDSHNRGPRMVVTMHPAGSAPSKLGADANTDSLVLIRSNTPLSGGQVDDLFDSVQAAARDLGGSMCPVRDQHGQAVDPSQSKWSRFKRKMHI</sequence>
<reference evidence="2" key="2">
    <citation type="submission" date="2013-07" db="EMBL/GenBank/DDBJ databases">
        <authorList>
            <consortium name="The Broad Institute Genome Sequencing Platform"/>
            <person name="Cuomo C."/>
            <person name="Litvintseva A."/>
            <person name="Chen Y."/>
            <person name="Heitman J."/>
            <person name="Sun S."/>
            <person name="Springer D."/>
            <person name="Dromer F."/>
            <person name="Young S.K."/>
            <person name="Zeng Q."/>
            <person name="Gargeya S."/>
            <person name="Fitzgerald M."/>
            <person name="Abouelleil A."/>
            <person name="Alvarado L."/>
            <person name="Berlin A.M."/>
            <person name="Chapman S.B."/>
            <person name="Dewar J."/>
            <person name="Goldberg J."/>
            <person name="Griggs A."/>
            <person name="Gujja S."/>
            <person name="Hansen M."/>
            <person name="Howarth C."/>
            <person name="Imamovic A."/>
            <person name="Larimer J."/>
            <person name="McCowan C."/>
            <person name="Murphy C."/>
            <person name="Pearson M."/>
            <person name="Priest M."/>
            <person name="Roberts A."/>
            <person name="Saif S."/>
            <person name="Shea T."/>
            <person name="Sykes S."/>
            <person name="Wortman J."/>
            <person name="Nusbaum C."/>
            <person name="Birren B."/>
        </authorList>
    </citation>
    <scope>NUCLEOTIDE SEQUENCE</scope>
    <source>
        <strain evidence="2">CBS 10118</strain>
    </source>
</reference>
<accession>A0A1B9FSS6</accession>
<dbReference type="EMBL" id="KI894026">
    <property type="protein sequence ID" value="OCF21818.1"/>
    <property type="molecule type" value="Genomic_DNA"/>
</dbReference>
<reference evidence="1" key="1">
    <citation type="submission" date="2013-07" db="EMBL/GenBank/DDBJ databases">
        <title>The Genome Sequence of Cryptococcus bestiolae CBS10118.</title>
        <authorList>
            <consortium name="The Broad Institute Genome Sequencing Platform"/>
            <person name="Cuomo C."/>
            <person name="Litvintseva A."/>
            <person name="Chen Y."/>
            <person name="Heitman J."/>
            <person name="Sun S."/>
            <person name="Springer D."/>
            <person name="Dromer F."/>
            <person name="Young S.K."/>
            <person name="Zeng Q."/>
            <person name="Gargeya S."/>
            <person name="Fitzgerald M."/>
            <person name="Abouelleil A."/>
            <person name="Alvarado L."/>
            <person name="Berlin A.M."/>
            <person name="Chapman S.B."/>
            <person name="Dewar J."/>
            <person name="Goldberg J."/>
            <person name="Griggs A."/>
            <person name="Gujja S."/>
            <person name="Hansen M."/>
            <person name="Howarth C."/>
            <person name="Imamovic A."/>
            <person name="Larimer J."/>
            <person name="McCowan C."/>
            <person name="Murphy C."/>
            <person name="Pearson M."/>
            <person name="Priest M."/>
            <person name="Roberts A."/>
            <person name="Saif S."/>
            <person name="Shea T."/>
            <person name="Sykes S."/>
            <person name="Wortman J."/>
            <person name="Nusbaum C."/>
            <person name="Birren B."/>
        </authorList>
    </citation>
    <scope>NUCLEOTIDE SEQUENCE [LARGE SCALE GENOMIC DNA]</scope>
    <source>
        <strain evidence="1">CBS 10118</strain>
    </source>
</reference>
<proteinExistence type="predicted"/>
<keyword evidence="3" id="KW-1185">Reference proteome</keyword>
<dbReference type="VEuPathDB" id="FungiDB:I302_08597"/>
<evidence type="ECO:0000313" key="2">
    <source>
        <dbReference type="EMBL" id="WVW83292.1"/>
    </source>
</evidence>
<gene>
    <name evidence="1" type="ORF">I302_08597</name>
    <name evidence="2" type="ORF">I302_105311</name>
</gene>
<dbReference type="AlphaFoldDB" id="A0A1B9FSS6"/>
<dbReference type="Proteomes" id="UP000092730">
    <property type="component" value="Chromosome 3"/>
</dbReference>
<evidence type="ECO:0000313" key="1">
    <source>
        <dbReference type="EMBL" id="OCF21818.1"/>
    </source>
</evidence>
<dbReference type="RefSeq" id="XP_019042888.1">
    <property type="nucleotide sequence ID" value="XM_019195175.1"/>
</dbReference>
<organism evidence="1">
    <name type="scientific">Kwoniella bestiolae CBS 10118</name>
    <dbReference type="NCBI Taxonomy" id="1296100"/>
    <lineage>
        <taxon>Eukaryota</taxon>
        <taxon>Fungi</taxon>
        <taxon>Dikarya</taxon>
        <taxon>Basidiomycota</taxon>
        <taxon>Agaricomycotina</taxon>
        <taxon>Tremellomycetes</taxon>
        <taxon>Tremellales</taxon>
        <taxon>Cryptococcaceae</taxon>
        <taxon>Kwoniella</taxon>
    </lineage>
</organism>
<name>A0A1B9FSS6_9TREE</name>
<evidence type="ECO:0000313" key="3">
    <source>
        <dbReference type="Proteomes" id="UP000092730"/>
    </source>
</evidence>
<dbReference type="GeneID" id="30212996"/>
<dbReference type="OrthoDB" id="10349259at2759"/>
<dbReference type="KEGG" id="kbi:30212996"/>
<dbReference type="EMBL" id="CP144543">
    <property type="protein sequence ID" value="WVW83292.1"/>
    <property type="molecule type" value="Genomic_DNA"/>
</dbReference>